<dbReference type="GO" id="GO:0003676">
    <property type="term" value="F:nucleic acid binding"/>
    <property type="evidence" value="ECO:0007669"/>
    <property type="project" value="InterPro"/>
</dbReference>
<name>B8LKY2_PICSI</name>
<dbReference type="InterPro" id="IPR012677">
    <property type="entry name" value="Nucleotide-bd_a/b_plait_sf"/>
</dbReference>
<accession>B8LKY2</accession>
<sequence>MGDEGGDALLKEWSSRVEQLIDEENNTEGAIKLLEDVIAKLESLGNADTSLTLAAALNDIGKLYANLGFSIKADSCFTRALLIKHRAQQQQPHSSSNLREEENGKRLSENLKEIAASEPSTSSDEDWEAIADQTPEPSRHSQVTVKVSKLSLNNQSQTSKQRGRGVFTYGQNALYSDQTSECTNKDKAMDESLDEGTDGIYTSGDLKYGTSHVLVLDGFSPKVSTRELEDMFKAFIGHGVVIRRINDTIALAVFRKPASACEALRIIHSQYNMRALDENDSLLSLLSDKDLEPPFPRPPTSARTAQRMIVGALRSQGLAKGLPVKSSFNDIQKQEEERRDRILMRQRLRDEAWGTDD</sequence>
<proteinExistence type="evidence at transcript level"/>
<dbReference type="InterPro" id="IPR039884">
    <property type="entry name" value="R3HC1/R3HCL"/>
</dbReference>
<evidence type="ECO:0000313" key="2">
    <source>
        <dbReference type="EMBL" id="ABR16312.1"/>
    </source>
</evidence>
<dbReference type="Gene3D" id="1.25.40.10">
    <property type="entry name" value="Tetratricopeptide repeat domain"/>
    <property type="match status" value="1"/>
</dbReference>
<dbReference type="InterPro" id="IPR011990">
    <property type="entry name" value="TPR-like_helical_dom_sf"/>
</dbReference>
<dbReference type="AlphaFoldDB" id="B8LKY2"/>
<dbReference type="InterPro" id="IPR035979">
    <property type="entry name" value="RBD_domain_sf"/>
</dbReference>
<dbReference type="SUPFAM" id="SSF54928">
    <property type="entry name" value="RNA-binding domain, RBD"/>
    <property type="match status" value="1"/>
</dbReference>
<reference evidence="2" key="1">
    <citation type="submission" date="2007-06" db="EMBL/GenBank/DDBJ databases">
        <title>Full length cDNA sequences from Sitka Spruce (Picea sitchensis).</title>
        <authorList>
            <person name="Ralph S.G."/>
            <person name="Chun H.E."/>
            <person name="Liao N."/>
            <person name="Ali J."/>
            <person name="Reid K."/>
            <person name="Kolosova N."/>
            <person name="Cooper N."/>
            <person name="Cullis C."/>
            <person name="Jancsik S."/>
            <person name="Moore R."/>
            <person name="Mayo M."/>
            <person name="Wagner S."/>
            <person name="Holt R.A."/>
            <person name="Jones S.J.M."/>
            <person name="Marra M.A."/>
            <person name="Ritland C.E."/>
            <person name="Ritland K."/>
            <person name="Bohlmann J."/>
        </authorList>
    </citation>
    <scope>NUCLEOTIDE SEQUENCE</scope>
    <source>
        <tissue evidence="2">Green portion of the leader tissue</tissue>
    </source>
</reference>
<feature type="region of interest" description="Disordered" evidence="1">
    <location>
        <begin position="114"/>
        <end position="142"/>
    </location>
</feature>
<dbReference type="EMBL" id="EF676406">
    <property type="protein sequence ID" value="ABR16312.1"/>
    <property type="molecule type" value="mRNA"/>
</dbReference>
<protein>
    <submittedName>
        <fullName evidence="2">Uncharacterized protein</fullName>
    </submittedName>
</protein>
<evidence type="ECO:0000256" key="1">
    <source>
        <dbReference type="SAM" id="MobiDB-lite"/>
    </source>
</evidence>
<dbReference type="PANTHER" id="PTHR21678">
    <property type="entry name" value="GROWTH INHIBITION AND DIFFERENTIATION RELATED PROTEIN 88"/>
    <property type="match status" value="1"/>
</dbReference>
<dbReference type="PANTHER" id="PTHR21678:SF0">
    <property type="entry name" value="C3H1-TYPE DOMAIN-CONTAINING PROTEIN"/>
    <property type="match status" value="1"/>
</dbReference>
<organism evidence="2">
    <name type="scientific">Picea sitchensis</name>
    <name type="common">Sitka spruce</name>
    <name type="synonym">Pinus sitchensis</name>
    <dbReference type="NCBI Taxonomy" id="3332"/>
    <lineage>
        <taxon>Eukaryota</taxon>
        <taxon>Viridiplantae</taxon>
        <taxon>Streptophyta</taxon>
        <taxon>Embryophyta</taxon>
        <taxon>Tracheophyta</taxon>
        <taxon>Spermatophyta</taxon>
        <taxon>Pinopsida</taxon>
        <taxon>Pinidae</taxon>
        <taxon>Conifers I</taxon>
        <taxon>Pinales</taxon>
        <taxon>Pinaceae</taxon>
        <taxon>Picea</taxon>
    </lineage>
</organism>
<dbReference type="Gene3D" id="3.30.70.330">
    <property type="match status" value="1"/>
</dbReference>